<dbReference type="PANTHER" id="PTHR43479">
    <property type="entry name" value="ACREF/ENVCD OPERON REPRESSOR-RELATED"/>
    <property type="match status" value="1"/>
</dbReference>
<dbReference type="InterPro" id="IPR009057">
    <property type="entry name" value="Homeodomain-like_sf"/>
</dbReference>
<evidence type="ECO:0000313" key="5">
    <source>
        <dbReference type="EMBL" id="RSX49484.1"/>
    </source>
</evidence>
<keyword evidence="6" id="KW-1185">Reference proteome</keyword>
<dbReference type="EMBL" id="QXGJ01000014">
    <property type="protein sequence ID" value="RSX49484.1"/>
    <property type="molecule type" value="Genomic_DNA"/>
</dbReference>
<protein>
    <submittedName>
        <fullName evidence="5">TetR family transcriptional regulator</fullName>
    </submittedName>
</protein>
<proteinExistence type="predicted"/>
<dbReference type="PANTHER" id="PTHR43479:SF7">
    <property type="entry name" value="TETR-FAMILY TRANSCRIPTIONAL REGULATOR"/>
    <property type="match status" value="1"/>
</dbReference>
<dbReference type="InterPro" id="IPR001647">
    <property type="entry name" value="HTH_TetR"/>
</dbReference>
<gene>
    <name evidence="5" type="ORF">D2E23_2072</name>
</gene>
<keyword evidence="1 2" id="KW-0238">DNA-binding</keyword>
<dbReference type="InterPro" id="IPR050624">
    <property type="entry name" value="HTH-type_Tx_Regulator"/>
</dbReference>
<evidence type="ECO:0000313" key="6">
    <source>
        <dbReference type="Proteomes" id="UP000288607"/>
    </source>
</evidence>
<sequence length="237" mass="26720">MTEHRRSSENGATEDRRVRRTRTRLTEALLELMKSKPVDRITVTELTERADVNRVTFYSHYGNVRALLDTVMDEVTVSCRSRIETHADQIIAGDFLPLATDILTYVDEHEQVFSVMVSSAGEVLFNRLADDIRDVCNRVVDPVSQAVESTGERLGDAELRRAEMIRDYQFDYIMGGIMNVVRNWFAGGRREPIEFVAAILASTTRAAGPESLRRNLSLAQKGPEEGETAGKNRRTAK</sequence>
<dbReference type="Proteomes" id="UP000288607">
    <property type="component" value="Unassembled WGS sequence"/>
</dbReference>
<dbReference type="RefSeq" id="WP_164520792.1">
    <property type="nucleotide sequence ID" value="NZ_QXGJ01000014.1"/>
</dbReference>
<evidence type="ECO:0000259" key="4">
    <source>
        <dbReference type="PROSITE" id="PS50977"/>
    </source>
</evidence>
<evidence type="ECO:0000256" key="2">
    <source>
        <dbReference type="PROSITE-ProRule" id="PRU00335"/>
    </source>
</evidence>
<evidence type="ECO:0000256" key="3">
    <source>
        <dbReference type="SAM" id="MobiDB-lite"/>
    </source>
</evidence>
<dbReference type="SUPFAM" id="SSF46689">
    <property type="entry name" value="Homeodomain-like"/>
    <property type="match status" value="1"/>
</dbReference>
<evidence type="ECO:0000256" key="1">
    <source>
        <dbReference type="ARBA" id="ARBA00023125"/>
    </source>
</evidence>
<feature type="domain" description="HTH tetR-type" evidence="4">
    <location>
        <begin position="19"/>
        <end position="79"/>
    </location>
</feature>
<dbReference type="AlphaFoldDB" id="A0A430F9H2"/>
<dbReference type="Gene3D" id="1.10.357.10">
    <property type="entry name" value="Tetracycline Repressor, domain 2"/>
    <property type="match status" value="1"/>
</dbReference>
<accession>A0A430F9H2</accession>
<comment type="caution">
    <text evidence="5">The sequence shown here is derived from an EMBL/GenBank/DDBJ whole genome shotgun (WGS) entry which is preliminary data.</text>
</comment>
<feature type="region of interest" description="Disordered" evidence="3">
    <location>
        <begin position="211"/>
        <end position="237"/>
    </location>
</feature>
<name>A0A430F9H2_9BIFI</name>
<reference evidence="5 6" key="1">
    <citation type="submission" date="2018-09" db="EMBL/GenBank/DDBJ databases">
        <title>Characterization of the phylogenetic diversity of five novel species belonging to the genus Bifidobacterium.</title>
        <authorList>
            <person name="Lugli G.A."/>
            <person name="Duranti S."/>
            <person name="Milani C."/>
        </authorList>
    </citation>
    <scope>NUCLEOTIDE SEQUENCE [LARGE SCALE GENOMIC DNA]</scope>
    <source>
        <strain evidence="5 6">2028B</strain>
    </source>
</reference>
<organism evidence="5 6">
    <name type="scientific">Bifidobacterium callimiconis</name>
    <dbReference type="NCBI Taxonomy" id="2306973"/>
    <lineage>
        <taxon>Bacteria</taxon>
        <taxon>Bacillati</taxon>
        <taxon>Actinomycetota</taxon>
        <taxon>Actinomycetes</taxon>
        <taxon>Bifidobacteriales</taxon>
        <taxon>Bifidobacteriaceae</taxon>
        <taxon>Bifidobacterium</taxon>
    </lineage>
</organism>
<feature type="DNA-binding region" description="H-T-H motif" evidence="2">
    <location>
        <begin position="42"/>
        <end position="61"/>
    </location>
</feature>
<dbReference type="GO" id="GO:0003677">
    <property type="term" value="F:DNA binding"/>
    <property type="evidence" value="ECO:0007669"/>
    <property type="project" value="UniProtKB-UniRule"/>
</dbReference>
<dbReference type="Pfam" id="PF00440">
    <property type="entry name" value="TetR_N"/>
    <property type="match status" value="1"/>
</dbReference>
<dbReference type="PROSITE" id="PS50977">
    <property type="entry name" value="HTH_TETR_2"/>
    <property type="match status" value="1"/>
</dbReference>